<protein>
    <submittedName>
        <fullName evidence="2">Uncharacterized protein</fullName>
    </submittedName>
</protein>
<dbReference type="AlphaFoldDB" id="W7FQY0"/>
<gene>
    <name evidence="2" type="ORF">PFAG_00144</name>
</gene>
<proteinExistence type="predicted"/>
<organism evidence="2">
    <name type="scientific">Plasmodium falciparum Santa Lucia</name>
    <dbReference type="NCBI Taxonomy" id="478859"/>
    <lineage>
        <taxon>Eukaryota</taxon>
        <taxon>Sar</taxon>
        <taxon>Alveolata</taxon>
        <taxon>Apicomplexa</taxon>
        <taxon>Aconoidasida</taxon>
        <taxon>Haemosporida</taxon>
        <taxon>Plasmodiidae</taxon>
        <taxon>Plasmodium</taxon>
        <taxon>Plasmodium (Laverania)</taxon>
    </lineage>
</organism>
<evidence type="ECO:0000256" key="1">
    <source>
        <dbReference type="SAM" id="Phobius"/>
    </source>
</evidence>
<reference evidence="2" key="1">
    <citation type="submission" date="2013-02" db="EMBL/GenBank/DDBJ databases">
        <title>The Genome Sequence of Plasmodium falciparum Santa Lucia.</title>
        <authorList>
            <consortium name="The Broad Institute Genome Sequencing Platform"/>
            <consortium name="The Broad Institute Genome Sequencing Center for Infectious Disease"/>
            <person name="Neafsey D."/>
            <person name="Cheeseman I."/>
            <person name="Volkman S."/>
            <person name="Adams J."/>
            <person name="Walker B."/>
            <person name="Young S.K."/>
            <person name="Zeng Q."/>
            <person name="Gargeya S."/>
            <person name="Fitzgerald M."/>
            <person name="Haas B."/>
            <person name="Abouelleil A."/>
            <person name="Alvarado L."/>
            <person name="Arachchi H.M."/>
            <person name="Berlin A.M."/>
            <person name="Chapman S.B."/>
            <person name="Dewar J."/>
            <person name="Goldberg J."/>
            <person name="Griggs A."/>
            <person name="Gujja S."/>
            <person name="Hansen M."/>
            <person name="Howarth C."/>
            <person name="Imamovic A."/>
            <person name="Larimer J."/>
            <person name="McCowan C."/>
            <person name="Murphy C."/>
            <person name="Neiman D."/>
            <person name="Pearson M."/>
            <person name="Priest M."/>
            <person name="Roberts A."/>
            <person name="Saif S."/>
            <person name="Shea T."/>
            <person name="Sisk P."/>
            <person name="Sykes S."/>
            <person name="Wortman J."/>
            <person name="Nusbaum C."/>
            <person name="Birren B."/>
        </authorList>
    </citation>
    <scope>NUCLEOTIDE SEQUENCE [LARGE SCALE GENOMIC DNA]</scope>
    <source>
        <strain evidence="2">Santa Lucia</strain>
    </source>
</reference>
<feature type="transmembrane region" description="Helical" evidence="1">
    <location>
        <begin position="57"/>
        <end position="81"/>
    </location>
</feature>
<dbReference type="Proteomes" id="UP000030666">
    <property type="component" value="Unassembled WGS sequence"/>
</dbReference>
<dbReference type="EMBL" id="KE123471">
    <property type="protein sequence ID" value="EUT93642.1"/>
    <property type="molecule type" value="Genomic_DNA"/>
</dbReference>
<feature type="transmembrane region" description="Helical" evidence="1">
    <location>
        <begin position="21"/>
        <end position="41"/>
    </location>
</feature>
<keyword evidence="1" id="KW-1133">Transmembrane helix</keyword>
<evidence type="ECO:0000313" key="2">
    <source>
        <dbReference type="EMBL" id="EUT93642.1"/>
    </source>
</evidence>
<name>W7FQY0_PLAFA</name>
<sequence>MIGNLKQYININNFKNIQNKYIYNLIVIITIQILYDIWYYINTIDILNVLQHANYKYIIIILFIFIHSNIKYSISLFNMFVKSFKFYSCKNSIYLNYSKTIFYN</sequence>
<keyword evidence="1" id="KW-0472">Membrane</keyword>
<accession>W7FQY0</accession>
<keyword evidence="1" id="KW-0812">Transmembrane</keyword>